<evidence type="ECO:0000313" key="3">
    <source>
        <dbReference type="Proteomes" id="UP000185696"/>
    </source>
</evidence>
<gene>
    <name evidence="2" type="ORF">BLA60_15325</name>
</gene>
<reference evidence="2 3" key="1">
    <citation type="submission" date="2016-12" db="EMBL/GenBank/DDBJ databases">
        <title>The draft genome sequence of Actinophytocola xinjiangensis.</title>
        <authorList>
            <person name="Wang W."/>
            <person name="Yuan L."/>
        </authorList>
    </citation>
    <scope>NUCLEOTIDE SEQUENCE [LARGE SCALE GENOMIC DNA]</scope>
    <source>
        <strain evidence="2 3">CGMCC 4.4663</strain>
    </source>
</reference>
<evidence type="ECO:0000256" key="1">
    <source>
        <dbReference type="SAM" id="SignalP"/>
    </source>
</evidence>
<keyword evidence="1" id="KW-0732">Signal</keyword>
<proteinExistence type="predicted"/>
<feature type="signal peptide" evidence="1">
    <location>
        <begin position="1"/>
        <end position="29"/>
    </location>
</feature>
<dbReference type="RefSeq" id="WP_075133540.1">
    <property type="nucleotide sequence ID" value="NZ_MSIF01000006.1"/>
</dbReference>
<accession>A0A7Z1AZ40</accession>
<name>A0A7Z1AZ40_9PSEU</name>
<dbReference type="EMBL" id="MSIF01000006">
    <property type="protein sequence ID" value="OLF10551.1"/>
    <property type="molecule type" value="Genomic_DNA"/>
</dbReference>
<organism evidence="2 3">
    <name type="scientific">Actinophytocola xinjiangensis</name>
    <dbReference type="NCBI Taxonomy" id="485602"/>
    <lineage>
        <taxon>Bacteria</taxon>
        <taxon>Bacillati</taxon>
        <taxon>Actinomycetota</taxon>
        <taxon>Actinomycetes</taxon>
        <taxon>Pseudonocardiales</taxon>
        <taxon>Pseudonocardiaceae</taxon>
    </lineage>
</organism>
<keyword evidence="3" id="KW-1185">Reference proteome</keyword>
<dbReference type="Proteomes" id="UP000185696">
    <property type="component" value="Unassembled WGS sequence"/>
</dbReference>
<sequence>MLRTRARPWLVVATAVALVTTGAATTAMAEDQLVLDHGHIDAFTLTWTDNKLDLQLQEDVTGSHVLHAPEDVLLKVKPEAAFELPDPVPPALSFLGEPGEVIHHLPQTQDPNLIWPGWSTERIPGGVFTNPLRIDITEVTGPGNVFLWQTGAVGNPISVLNGGGYQLPGTISPNVGVHAHAEWAFSEQGAYTFTVVASGTLAGGGTATSVERAYTFQVGDVGEESPTTSLSVTGLADHYHSGDVVTLTAVQDPVTDLDHYHWFTRAAGTTEWQIVPDAGGARYSFTASAQHDGLAVIARLYDHDHNVVAESEPVTVVVDDHGEEPPPAASQEIEATLAENAGALVISVDPDDWRVLMSDLELGTSGDRWVSSGDLRPVMVTDTRSAAPGWTVSAQVGDFTAGAETLRGGSLGWTPVVAQQAEGAGVVAGPSVPSGFSGGDGLSAVSVLASAEPGTGFGSSELGAGLVIEAPTTLRPGTYTATITFTVI</sequence>
<dbReference type="NCBIfam" id="TIGR03769">
    <property type="entry name" value="P_ac_wall_RPT"/>
    <property type="match status" value="1"/>
</dbReference>
<dbReference type="NCBIfam" id="NF038134">
    <property type="entry name" value="choice_anch_M"/>
    <property type="match status" value="1"/>
</dbReference>
<comment type="caution">
    <text evidence="2">The sequence shown here is derived from an EMBL/GenBank/DDBJ whole genome shotgun (WGS) entry which is preliminary data.</text>
</comment>
<evidence type="ECO:0008006" key="4">
    <source>
        <dbReference type="Google" id="ProtNLM"/>
    </source>
</evidence>
<dbReference type="InterPro" id="IPR022435">
    <property type="entry name" value="Surface-anchored_actinobac"/>
</dbReference>
<feature type="chain" id="PRO_5031185717" description="Surface-anchored protein" evidence="1">
    <location>
        <begin position="30"/>
        <end position="488"/>
    </location>
</feature>
<dbReference type="AlphaFoldDB" id="A0A7Z1AZ40"/>
<evidence type="ECO:0000313" key="2">
    <source>
        <dbReference type="EMBL" id="OLF10551.1"/>
    </source>
</evidence>
<protein>
    <recommendedName>
        <fullName evidence="4">Surface-anchored protein</fullName>
    </recommendedName>
</protein>